<dbReference type="EMBL" id="MTSD02000001">
    <property type="protein sequence ID" value="OOV88808.1"/>
    <property type="molecule type" value="Genomic_DNA"/>
</dbReference>
<protein>
    <recommendedName>
        <fullName evidence="1">HipA-like kinase domain-containing protein</fullName>
    </recommendedName>
</protein>
<dbReference type="Pfam" id="PF20613">
    <property type="entry name" value="HipA_2"/>
    <property type="match status" value="1"/>
</dbReference>
<proteinExistence type="predicted"/>
<evidence type="ECO:0000259" key="1">
    <source>
        <dbReference type="Pfam" id="PF20613"/>
    </source>
</evidence>
<gene>
    <name evidence="2" type="ORF">BTA35_0204860</name>
</gene>
<sequence>MHIVEIVRRCSFEQGFLEPFLCLAEDGSYYFAKGSNSTAKGLVTEWCSAKLARSFGLPTPEPQILYLDPALKEITDPAWQSDLEFEYLFGSRSVQPCETLTLSDLNLIPELLQRDIFVFDYWINNSDRNIGEIAGNVNLLLESTSQQLQVIDFNLAFSDDFSIEEMESHVFRHAITKNPIDLACKAHYLSKMDLLRQEIDTIASLIPLEWFESSDLASTTLEHIRKTLDLAETDEFWGEIT</sequence>
<accession>A0A1T1HG42</accession>
<dbReference type="AlphaFoldDB" id="A0A1T1HG42"/>
<evidence type="ECO:0000313" key="2">
    <source>
        <dbReference type="EMBL" id="OOV88808.1"/>
    </source>
</evidence>
<organism evidence="2 3">
    <name type="scientific">Oceanospirillum linum</name>
    <dbReference type="NCBI Taxonomy" id="966"/>
    <lineage>
        <taxon>Bacteria</taxon>
        <taxon>Pseudomonadati</taxon>
        <taxon>Pseudomonadota</taxon>
        <taxon>Gammaproteobacteria</taxon>
        <taxon>Oceanospirillales</taxon>
        <taxon>Oceanospirillaceae</taxon>
        <taxon>Oceanospirillum</taxon>
    </lineage>
</organism>
<evidence type="ECO:0000313" key="3">
    <source>
        <dbReference type="Proteomes" id="UP000190064"/>
    </source>
</evidence>
<name>A0A1T1HG42_OCELI</name>
<dbReference type="RefSeq" id="WP_077243259.1">
    <property type="nucleotide sequence ID" value="NZ_FXTS01000004.1"/>
</dbReference>
<dbReference type="STRING" id="966.BTA35_0204860"/>
<feature type="domain" description="HipA-like kinase" evidence="1">
    <location>
        <begin position="3"/>
        <end position="239"/>
    </location>
</feature>
<dbReference type="InterPro" id="IPR046748">
    <property type="entry name" value="HipA_2"/>
</dbReference>
<keyword evidence="3" id="KW-1185">Reference proteome</keyword>
<reference evidence="2" key="1">
    <citation type="submission" date="2017-02" db="EMBL/GenBank/DDBJ databases">
        <title>Draft Genome Sequence of the Salt Water Bacterium Oceanospirillum linum ATCC 11336.</title>
        <authorList>
            <person name="Trachtenberg A.M."/>
            <person name="Carney J.G."/>
            <person name="Linnane J.D."/>
            <person name="Rheaume B.A."/>
            <person name="Pitts N.L."/>
            <person name="Mykles D.L."/>
            <person name="Maclea K.S."/>
        </authorList>
    </citation>
    <scope>NUCLEOTIDE SEQUENCE [LARGE SCALE GENOMIC DNA]</scope>
    <source>
        <strain evidence="2">ATCC 11336</strain>
    </source>
</reference>
<dbReference type="Proteomes" id="UP000190064">
    <property type="component" value="Unassembled WGS sequence"/>
</dbReference>
<comment type="caution">
    <text evidence="2">The sequence shown here is derived from an EMBL/GenBank/DDBJ whole genome shotgun (WGS) entry which is preliminary data.</text>
</comment>